<dbReference type="SUPFAM" id="SSF103506">
    <property type="entry name" value="Mitochondrial carrier"/>
    <property type="match status" value="1"/>
</dbReference>
<keyword evidence="9 10" id="KW-0472">Membrane</keyword>
<keyword evidence="5" id="KW-0677">Repeat</keyword>
<evidence type="ECO:0000256" key="9">
    <source>
        <dbReference type="ARBA" id="ARBA00023136"/>
    </source>
</evidence>
<dbReference type="EMBL" id="JAPDRK010000009">
    <property type="protein sequence ID" value="KAJ9608629.1"/>
    <property type="molecule type" value="Genomic_DNA"/>
</dbReference>
<keyword evidence="4 10" id="KW-0812">Transmembrane</keyword>
<dbReference type="InterPro" id="IPR023395">
    <property type="entry name" value="MCP_dom_sf"/>
</dbReference>
<evidence type="ECO:0000256" key="5">
    <source>
        <dbReference type="ARBA" id="ARBA00022737"/>
    </source>
</evidence>
<dbReference type="AlphaFoldDB" id="A0AA38X8B0"/>
<dbReference type="GO" id="GO:1990575">
    <property type="term" value="P:mitochondrial L-ornithine transmembrane transport"/>
    <property type="evidence" value="ECO:0007669"/>
    <property type="project" value="TreeGrafter"/>
</dbReference>
<evidence type="ECO:0008006" key="15">
    <source>
        <dbReference type="Google" id="ProtNLM"/>
    </source>
</evidence>
<comment type="similarity">
    <text evidence="2 11">Belongs to the mitochondrial carrier (TC 2.A.29) family.</text>
</comment>
<dbReference type="PANTHER" id="PTHR45624">
    <property type="entry name" value="MITOCHONDRIAL BASIC AMINO ACIDS TRANSPORTER-RELATED"/>
    <property type="match status" value="1"/>
</dbReference>
<protein>
    <recommendedName>
        <fullName evidence="15">Mitochondrial thiamine pyrophosphate carrier 1</fullName>
    </recommendedName>
</protein>
<name>A0AA38X8B0_9EURO</name>
<comment type="caution">
    <text evidence="13">The sequence shown here is derived from an EMBL/GenBank/DDBJ whole genome shotgun (WGS) entry which is preliminary data.</text>
</comment>
<evidence type="ECO:0000256" key="6">
    <source>
        <dbReference type="ARBA" id="ARBA00022792"/>
    </source>
</evidence>
<keyword evidence="14" id="KW-1185">Reference proteome</keyword>
<evidence type="ECO:0000256" key="3">
    <source>
        <dbReference type="ARBA" id="ARBA00022448"/>
    </source>
</evidence>
<evidence type="ECO:0000256" key="8">
    <source>
        <dbReference type="ARBA" id="ARBA00023128"/>
    </source>
</evidence>
<keyword evidence="6" id="KW-0999">Mitochondrion inner membrane</keyword>
<dbReference type="InterPro" id="IPR018108">
    <property type="entry name" value="MCP_transmembrane"/>
</dbReference>
<dbReference type="GO" id="GO:0005743">
    <property type="term" value="C:mitochondrial inner membrane"/>
    <property type="evidence" value="ECO:0007669"/>
    <property type="project" value="UniProtKB-SubCell"/>
</dbReference>
<reference evidence="13" key="1">
    <citation type="submission" date="2022-10" db="EMBL/GenBank/DDBJ databases">
        <title>Culturing micro-colonial fungi from biological soil crusts in the Mojave desert and describing Neophaeococcomyces mojavensis, and introducing the new genera and species Taxawa tesnikishii.</title>
        <authorList>
            <person name="Kurbessoian T."/>
            <person name="Stajich J.E."/>
        </authorList>
    </citation>
    <scope>NUCLEOTIDE SEQUENCE</scope>
    <source>
        <strain evidence="13">TK_41</strain>
    </source>
</reference>
<evidence type="ECO:0000313" key="14">
    <source>
        <dbReference type="Proteomes" id="UP001172673"/>
    </source>
</evidence>
<feature type="transmembrane region" description="Helical" evidence="12">
    <location>
        <begin position="66"/>
        <end position="87"/>
    </location>
</feature>
<dbReference type="PANTHER" id="PTHR45624:SF12">
    <property type="entry name" value="MITOCHONDRIAL ORNITHINE TRANSPORTER 1"/>
    <property type="match status" value="1"/>
</dbReference>
<dbReference type="Pfam" id="PF00153">
    <property type="entry name" value="Mito_carr"/>
    <property type="match status" value="3"/>
</dbReference>
<evidence type="ECO:0000256" key="4">
    <source>
        <dbReference type="ARBA" id="ARBA00022692"/>
    </source>
</evidence>
<gene>
    <name evidence="13" type="ORF">H2200_006400</name>
</gene>
<feature type="repeat" description="Solcar" evidence="10">
    <location>
        <begin position="206"/>
        <end position="287"/>
    </location>
</feature>
<keyword evidence="3 11" id="KW-0813">Transport</keyword>
<feature type="repeat" description="Solcar" evidence="10">
    <location>
        <begin position="106"/>
        <end position="194"/>
    </location>
</feature>
<sequence length="287" mass="30514">MAISPSSAGAGRTSASNAVAGAAGGVVSVLLGQPFVRLQTSNSSNVFRIVSDIFKNEGPLAFYKGALLPFVGVGAAVSIQFSVFHAARQALERLKIKDSLTPEQRLSNFDHYLAGGAAGVANSIISGPVEHVRIRLQMQPSDTRRLYSGPSDCISKISAKAGIQGLFKGQGVAVLREFQAYGCYFVAFEASMKKMAEVGGKTREGLSTWEIAPCGALAGIAFWVGSYPLDVVKTKLQNDGFGPDRRYKNAWAVAAQTWKTGRFPAFWRGLGPTLLRTVLSSSGTFVV</sequence>
<proteinExistence type="inferred from homology"/>
<comment type="subcellular location">
    <subcellularLocation>
        <location evidence="1">Mitochondrion inner membrane</location>
        <topology evidence="1">Multi-pass membrane protein</topology>
    </subcellularLocation>
</comment>
<dbReference type="GO" id="GO:0000064">
    <property type="term" value="F:L-ornithine transmembrane transporter activity"/>
    <property type="evidence" value="ECO:0007669"/>
    <property type="project" value="TreeGrafter"/>
</dbReference>
<evidence type="ECO:0000313" key="13">
    <source>
        <dbReference type="EMBL" id="KAJ9608629.1"/>
    </source>
</evidence>
<feature type="repeat" description="Solcar" evidence="10">
    <location>
        <begin position="12"/>
        <end position="90"/>
    </location>
</feature>
<keyword evidence="8" id="KW-0496">Mitochondrion</keyword>
<evidence type="ECO:0000256" key="7">
    <source>
        <dbReference type="ARBA" id="ARBA00022989"/>
    </source>
</evidence>
<keyword evidence="7 12" id="KW-1133">Transmembrane helix</keyword>
<evidence type="ECO:0000256" key="10">
    <source>
        <dbReference type="PROSITE-ProRule" id="PRU00282"/>
    </source>
</evidence>
<dbReference type="Proteomes" id="UP001172673">
    <property type="component" value="Unassembled WGS sequence"/>
</dbReference>
<evidence type="ECO:0000256" key="1">
    <source>
        <dbReference type="ARBA" id="ARBA00004448"/>
    </source>
</evidence>
<dbReference type="Gene3D" id="1.50.40.10">
    <property type="entry name" value="Mitochondrial carrier domain"/>
    <property type="match status" value="2"/>
</dbReference>
<dbReference type="InterPro" id="IPR050567">
    <property type="entry name" value="Mitochondrial_Carrier"/>
</dbReference>
<evidence type="ECO:0000256" key="2">
    <source>
        <dbReference type="ARBA" id="ARBA00006375"/>
    </source>
</evidence>
<organism evidence="13 14">
    <name type="scientific">Cladophialophora chaetospira</name>
    <dbReference type="NCBI Taxonomy" id="386627"/>
    <lineage>
        <taxon>Eukaryota</taxon>
        <taxon>Fungi</taxon>
        <taxon>Dikarya</taxon>
        <taxon>Ascomycota</taxon>
        <taxon>Pezizomycotina</taxon>
        <taxon>Eurotiomycetes</taxon>
        <taxon>Chaetothyriomycetidae</taxon>
        <taxon>Chaetothyriales</taxon>
        <taxon>Herpotrichiellaceae</taxon>
        <taxon>Cladophialophora</taxon>
    </lineage>
</organism>
<accession>A0AA38X8B0</accession>
<dbReference type="PRINTS" id="PR00926">
    <property type="entry name" value="MITOCARRIER"/>
</dbReference>
<evidence type="ECO:0000256" key="12">
    <source>
        <dbReference type="SAM" id="Phobius"/>
    </source>
</evidence>
<evidence type="ECO:0000256" key="11">
    <source>
        <dbReference type="RuleBase" id="RU000488"/>
    </source>
</evidence>
<dbReference type="PROSITE" id="PS50920">
    <property type="entry name" value="SOLCAR"/>
    <property type="match status" value="3"/>
</dbReference>
<dbReference type="InterPro" id="IPR002067">
    <property type="entry name" value="MCP"/>
</dbReference>